<name>A0AAT9V818_9CAUD</name>
<accession>A0AAT9V818</accession>
<evidence type="ECO:0000313" key="2">
    <source>
        <dbReference type="EMBL" id="WJJ55352.1"/>
    </source>
</evidence>
<dbReference type="EMBL" id="OQ846916">
    <property type="protein sequence ID" value="WJJ55352.1"/>
    <property type="molecule type" value="Genomic_DNA"/>
</dbReference>
<gene>
    <name evidence="2" type="ORF">QB910_000108</name>
</gene>
<reference evidence="2" key="1">
    <citation type="submission" date="2023-04" db="EMBL/GenBank/DDBJ databases">
        <title>Characterization and genome study of newly isolated Alicyclobacillus-specific phaga.</title>
        <authorList>
            <person name="Shymialevich D."/>
            <person name="Wojcicki M."/>
            <person name="Srednicka P."/>
            <person name="Swider O."/>
        </authorList>
    </citation>
    <scope>NUCLEOTIDE SEQUENCE</scope>
</reference>
<evidence type="ECO:0000256" key="1">
    <source>
        <dbReference type="SAM" id="Phobius"/>
    </source>
</evidence>
<keyword evidence="1" id="KW-0472">Membrane</keyword>
<proteinExistence type="predicted"/>
<organism evidence="2">
    <name type="scientific">Alicyclobacillus phage KKP_3916</name>
    <dbReference type="NCBI Taxonomy" id="3040651"/>
    <lineage>
        <taxon>Viruses</taxon>
        <taxon>Duplodnaviria</taxon>
        <taxon>Heunggongvirae</taxon>
        <taxon>Uroviricota</taxon>
        <taxon>Caudoviricetes</taxon>
    </lineage>
</organism>
<keyword evidence="1" id="KW-1133">Transmembrane helix</keyword>
<sequence>MTNNLKNALSVNAKKSQTKGRVRIILALFFFFVKLIQKEGYYIDDGTRKEMELVLLNSTRKRT</sequence>
<feature type="transmembrane region" description="Helical" evidence="1">
    <location>
        <begin position="20"/>
        <end position="37"/>
    </location>
</feature>
<protein>
    <submittedName>
        <fullName evidence="2">Uncharacterized protein</fullName>
    </submittedName>
</protein>
<keyword evidence="1" id="KW-0812">Transmembrane</keyword>